<gene>
    <name evidence="2" type="ORF">SAMN05421854_107423</name>
</gene>
<feature type="region of interest" description="Disordered" evidence="1">
    <location>
        <begin position="65"/>
        <end position="110"/>
    </location>
</feature>
<protein>
    <submittedName>
        <fullName evidence="2">Uncharacterized protein</fullName>
    </submittedName>
</protein>
<organism evidence="2 3">
    <name type="scientific">Amycolatopsis rubida</name>
    <dbReference type="NCBI Taxonomy" id="112413"/>
    <lineage>
        <taxon>Bacteria</taxon>
        <taxon>Bacillati</taxon>
        <taxon>Actinomycetota</taxon>
        <taxon>Actinomycetes</taxon>
        <taxon>Pseudonocardiales</taxon>
        <taxon>Pseudonocardiaceae</taxon>
        <taxon>Amycolatopsis</taxon>
    </lineage>
</organism>
<sequence length="194" mass="18774">MSVPLSGGARGQNGRDPGERIAVLPSKTVYGPLCAAVVVLPALTACSGDQASPAAASSAPSAIASAAPSSHAPPPLPQTAGASSPPAAPRSTAAAPKPSKQAPPATPGTCGTVTAASGTTLYVYDNKATPCADAMALVKKFHQAINGRQAAGSNNPVNATVDGWLCVSGPPAAQGGTTCSKGEQTVLAAVVPAE</sequence>
<accession>A0A1I5U6Q8</accession>
<dbReference type="Proteomes" id="UP000199137">
    <property type="component" value="Unassembled WGS sequence"/>
</dbReference>
<evidence type="ECO:0000313" key="3">
    <source>
        <dbReference type="Proteomes" id="UP000199137"/>
    </source>
</evidence>
<proteinExistence type="predicted"/>
<evidence type="ECO:0000313" key="2">
    <source>
        <dbReference type="EMBL" id="SFP90959.1"/>
    </source>
</evidence>
<reference evidence="2 3" key="1">
    <citation type="submission" date="2016-10" db="EMBL/GenBank/DDBJ databases">
        <authorList>
            <person name="de Groot N.N."/>
        </authorList>
    </citation>
    <scope>NUCLEOTIDE SEQUENCE [LARGE SCALE GENOMIC DNA]</scope>
    <source>
        <strain evidence="2 3">DSM 44637</strain>
    </source>
</reference>
<name>A0A1I5U6Q8_9PSEU</name>
<evidence type="ECO:0000256" key="1">
    <source>
        <dbReference type="SAM" id="MobiDB-lite"/>
    </source>
</evidence>
<feature type="compositionally biased region" description="Low complexity" evidence="1">
    <location>
        <begin position="80"/>
        <end position="103"/>
    </location>
</feature>
<dbReference type="AlphaFoldDB" id="A0A1I5U6Q8"/>
<dbReference type="EMBL" id="FOWC01000007">
    <property type="protein sequence ID" value="SFP90959.1"/>
    <property type="molecule type" value="Genomic_DNA"/>
</dbReference>